<dbReference type="InterPro" id="IPR012337">
    <property type="entry name" value="RNaseH-like_sf"/>
</dbReference>
<dbReference type="GO" id="GO:0003676">
    <property type="term" value="F:nucleic acid binding"/>
    <property type="evidence" value="ECO:0007669"/>
    <property type="project" value="InterPro"/>
</dbReference>
<dbReference type="AlphaFoldDB" id="A0A0K2UG80"/>
<reference evidence="1" key="1">
    <citation type="submission" date="2014-05" db="EMBL/GenBank/DDBJ databases">
        <authorList>
            <person name="Chronopoulou M."/>
        </authorList>
    </citation>
    <scope>NUCLEOTIDE SEQUENCE</scope>
    <source>
        <tissue evidence="1">Whole organism</tissue>
    </source>
</reference>
<protein>
    <recommendedName>
        <fullName evidence="2">Integrase catalytic domain-containing protein</fullName>
    </recommendedName>
</protein>
<name>A0A0K2UG80_LEPSM</name>
<dbReference type="Gene3D" id="3.30.420.10">
    <property type="entry name" value="Ribonuclease H-like superfamily/Ribonuclease H"/>
    <property type="match status" value="1"/>
</dbReference>
<organism evidence="1">
    <name type="scientific">Lepeophtheirus salmonis</name>
    <name type="common">Salmon louse</name>
    <name type="synonym">Caligus salmonis</name>
    <dbReference type="NCBI Taxonomy" id="72036"/>
    <lineage>
        <taxon>Eukaryota</taxon>
        <taxon>Metazoa</taxon>
        <taxon>Ecdysozoa</taxon>
        <taxon>Arthropoda</taxon>
        <taxon>Crustacea</taxon>
        <taxon>Multicrustacea</taxon>
        <taxon>Hexanauplia</taxon>
        <taxon>Copepoda</taxon>
        <taxon>Siphonostomatoida</taxon>
        <taxon>Caligidae</taxon>
        <taxon>Lepeophtheirus</taxon>
    </lineage>
</organism>
<dbReference type="SUPFAM" id="SSF53098">
    <property type="entry name" value="Ribonuclease H-like"/>
    <property type="match status" value="1"/>
</dbReference>
<proteinExistence type="predicted"/>
<feature type="non-terminal residue" evidence="1">
    <location>
        <position position="1"/>
    </location>
</feature>
<accession>A0A0K2UG80</accession>
<dbReference type="EMBL" id="HACA01019591">
    <property type="protein sequence ID" value="CDW36952.1"/>
    <property type="molecule type" value="Transcribed_RNA"/>
</dbReference>
<evidence type="ECO:0008006" key="2">
    <source>
        <dbReference type="Google" id="ProtNLM"/>
    </source>
</evidence>
<evidence type="ECO:0000313" key="1">
    <source>
        <dbReference type="EMBL" id="CDW36952.1"/>
    </source>
</evidence>
<dbReference type="InterPro" id="IPR036397">
    <property type="entry name" value="RNaseH_sf"/>
</dbReference>
<sequence>AEYITHTSTLTTLNQLSKWFTRFGFPKVIHSDNGPQFINSAFRSKLSSSASPGPPSTLSTSPKRWRRIRYFSKRPNWIRRGYRKQP</sequence>
<feature type="non-terminal residue" evidence="1">
    <location>
        <position position="86"/>
    </location>
</feature>